<comment type="caution">
    <text evidence="1">The sequence shown here is derived from an EMBL/GenBank/DDBJ whole genome shotgun (WGS) entry which is preliminary data.</text>
</comment>
<sequence>MNHRIKQCRWRISLIRYRLIACAGHRNILKLPASLCIHPRFNGRSAVAGIDNANGYSNMLIDEIGKKPRHGRTVARILKRSLLPFPSEILLRLVCSFGSYVDKTNLLPHRV</sequence>
<dbReference type="EMBL" id="VSSQ01078090">
    <property type="protein sequence ID" value="MPN27995.1"/>
    <property type="molecule type" value="Genomic_DNA"/>
</dbReference>
<reference evidence="1" key="1">
    <citation type="submission" date="2019-08" db="EMBL/GenBank/DDBJ databases">
        <authorList>
            <person name="Kucharzyk K."/>
            <person name="Murdoch R.W."/>
            <person name="Higgins S."/>
            <person name="Loffler F."/>
        </authorList>
    </citation>
    <scope>NUCLEOTIDE SEQUENCE</scope>
</reference>
<protein>
    <submittedName>
        <fullName evidence="1">Uncharacterized protein</fullName>
    </submittedName>
</protein>
<evidence type="ECO:0000313" key="1">
    <source>
        <dbReference type="EMBL" id="MPN27995.1"/>
    </source>
</evidence>
<accession>A0A645GMP0</accession>
<name>A0A645GMP0_9ZZZZ</name>
<organism evidence="1">
    <name type="scientific">bioreactor metagenome</name>
    <dbReference type="NCBI Taxonomy" id="1076179"/>
    <lineage>
        <taxon>unclassified sequences</taxon>
        <taxon>metagenomes</taxon>
        <taxon>ecological metagenomes</taxon>
    </lineage>
</organism>
<dbReference type="AlphaFoldDB" id="A0A645GMP0"/>
<gene>
    <name evidence="1" type="ORF">SDC9_175429</name>
</gene>
<proteinExistence type="predicted"/>